<accession>A0AAD2CLV3</accession>
<organism evidence="6 7">
    <name type="scientific">Cylindrotheca closterium</name>
    <dbReference type="NCBI Taxonomy" id="2856"/>
    <lineage>
        <taxon>Eukaryota</taxon>
        <taxon>Sar</taxon>
        <taxon>Stramenopiles</taxon>
        <taxon>Ochrophyta</taxon>
        <taxon>Bacillariophyta</taxon>
        <taxon>Bacillariophyceae</taxon>
        <taxon>Bacillariophycidae</taxon>
        <taxon>Bacillariales</taxon>
        <taxon>Bacillariaceae</taxon>
        <taxon>Cylindrotheca</taxon>
    </lineage>
</organism>
<evidence type="ECO:0000256" key="4">
    <source>
        <dbReference type="ARBA" id="ARBA00023157"/>
    </source>
</evidence>
<dbReference type="AlphaFoldDB" id="A0AAD2CLV3"/>
<dbReference type="GO" id="GO:0006874">
    <property type="term" value="P:intracellular calcium ion homeostasis"/>
    <property type="evidence" value="ECO:0007669"/>
    <property type="project" value="TreeGrafter"/>
</dbReference>
<comment type="subunit">
    <text evidence="2">Homodimer; disulfide-linked.</text>
</comment>
<evidence type="ECO:0000256" key="1">
    <source>
        <dbReference type="ARBA" id="ARBA00008693"/>
    </source>
</evidence>
<evidence type="ECO:0000313" key="6">
    <source>
        <dbReference type="EMBL" id="CAJ1935384.1"/>
    </source>
</evidence>
<dbReference type="PANTHER" id="PTHR11245:SF6">
    <property type="entry name" value="DUF19 DOMAIN-CONTAINING PROTEIN"/>
    <property type="match status" value="1"/>
</dbReference>
<name>A0AAD2CLV3_9STRA</name>
<dbReference type="EMBL" id="CAKOGP040000466">
    <property type="protein sequence ID" value="CAJ1935384.1"/>
    <property type="molecule type" value="Genomic_DNA"/>
</dbReference>
<reference evidence="6" key="1">
    <citation type="submission" date="2023-08" db="EMBL/GenBank/DDBJ databases">
        <authorList>
            <person name="Audoor S."/>
            <person name="Bilcke G."/>
        </authorList>
    </citation>
    <scope>NUCLEOTIDE SEQUENCE</scope>
</reference>
<comment type="caution">
    <text evidence="6">The sequence shown here is derived from an EMBL/GenBank/DDBJ whole genome shotgun (WGS) entry which is preliminary data.</text>
</comment>
<keyword evidence="4" id="KW-1015">Disulfide bond</keyword>
<evidence type="ECO:0000256" key="2">
    <source>
        <dbReference type="ARBA" id="ARBA00011748"/>
    </source>
</evidence>
<dbReference type="Proteomes" id="UP001295423">
    <property type="component" value="Unassembled WGS sequence"/>
</dbReference>
<proteinExistence type="inferred from homology"/>
<evidence type="ECO:0000256" key="5">
    <source>
        <dbReference type="SAM" id="MobiDB-lite"/>
    </source>
</evidence>
<protein>
    <submittedName>
        <fullName evidence="6">Uncharacterized protein</fullName>
    </submittedName>
</protein>
<evidence type="ECO:0000256" key="3">
    <source>
        <dbReference type="ARBA" id="ARBA00022702"/>
    </source>
</evidence>
<feature type="compositionally biased region" description="Polar residues" evidence="5">
    <location>
        <begin position="636"/>
        <end position="647"/>
    </location>
</feature>
<dbReference type="GO" id="GO:0005179">
    <property type="term" value="F:hormone activity"/>
    <property type="evidence" value="ECO:0007669"/>
    <property type="project" value="UniProtKB-KW"/>
</dbReference>
<gene>
    <name evidence="6" type="ORF">CYCCA115_LOCUS4719</name>
</gene>
<comment type="similarity">
    <text evidence="1">Belongs to the stanniocalcin family.</text>
</comment>
<keyword evidence="3" id="KW-0372">Hormone</keyword>
<keyword evidence="7" id="KW-1185">Reference proteome</keyword>
<feature type="region of interest" description="Disordered" evidence="5">
    <location>
        <begin position="622"/>
        <end position="713"/>
    </location>
</feature>
<evidence type="ECO:0000313" key="7">
    <source>
        <dbReference type="Proteomes" id="UP001295423"/>
    </source>
</evidence>
<dbReference type="GO" id="GO:0005615">
    <property type="term" value="C:extracellular space"/>
    <property type="evidence" value="ECO:0007669"/>
    <property type="project" value="TreeGrafter"/>
</dbReference>
<dbReference type="PANTHER" id="PTHR11245">
    <property type="entry name" value="STANNIOCALCIN"/>
    <property type="match status" value="1"/>
</dbReference>
<dbReference type="InterPro" id="IPR004978">
    <property type="entry name" value="Stanniocalcin"/>
</dbReference>
<sequence length="713" mass="79778">MLELFRAESASYGTQVYDECQTPILDSCDHFYLECLEKSHSCGDDEGYALGFGLGLCQHYPAPELFSVGLRAWYRELRRCLKFSLVETLDKADGMTCNDLEQFLTVDHYRDCFNQYNDGNSICGGDNYKDLLDVLRDLEFYFEKNQAFWDAFVRYANSCGLTTNEWRFYDIPIINIPTTFEDWPENINEFIFIGKVEISFKLLQPYFDLTTEQSEDIVDTVLWLLRVSIDFSSFEKITRFGETSISEDKTWTFKLLVVAQDEDAAERVAADVRAYFSSNLNGNDGVIVVPDYDDDDVDDAFVALSEYVEFLYAEKVNKTSCQEPSGKTCKFYSECLEEKFQCGDSGYPLAFGLHYCEVFLRNDPDFSEEGLVWAAKVRQCLQDALVETLDRDMSCEEVETFAFDSHPECYASTGYCFIPVSDWWNLFWAVEPNVQISGAFWSQVGQTIMLCGPKWVHAAEFLVMLGKLYSEMVAEDMKQSYVDTVLLLESLVSKGTEYIFRVAPIMNNNRRLASSPGTSLQMSDTINATAIVNDFITNYIFTMDDIDAMVLPGEVISPVDGTNTLSFNLFVVGLDKTTTDMVFSKVADLFESTSTVTVDGFNLELISATKFDYDFLEGTSSLSPTMEPTDRIQASIGPSTSSPTALITTDGLEGTSSLSPTMEPTDRIPASTGPSTSSPTALSTTDGVEAASLTPTMDVSGRPPETLCQPTVG</sequence>
<feature type="compositionally biased region" description="Low complexity" evidence="5">
    <location>
        <begin position="669"/>
        <end position="685"/>
    </location>
</feature>